<dbReference type="EMBL" id="CAJVCE010000039">
    <property type="protein sequence ID" value="CAG7658074.1"/>
    <property type="molecule type" value="Genomic_DNA"/>
</dbReference>
<gene>
    <name evidence="1" type="ORF">PAECIP111802_06941</name>
</gene>
<keyword evidence="2" id="KW-1185">Reference proteome</keyword>
<sequence>MPEEVFKFMTEILKMLKESYKSDAIPEVQYDVGSRKHLMLNKRYIFQYQSKHINEYSINAILRFLLHGIVIQSAEGCPRPYFV</sequence>
<evidence type="ECO:0000313" key="1">
    <source>
        <dbReference type="EMBL" id="CAG7658074.1"/>
    </source>
</evidence>
<accession>A0ABN7TW58</accession>
<protein>
    <submittedName>
        <fullName evidence="1">Uncharacterized protein</fullName>
    </submittedName>
</protein>
<proteinExistence type="predicted"/>
<evidence type="ECO:0000313" key="2">
    <source>
        <dbReference type="Proteomes" id="UP000730618"/>
    </source>
</evidence>
<name>A0ABN7TW58_9BACL</name>
<dbReference type="Proteomes" id="UP000730618">
    <property type="component" value="Unassembled WGS sequence"/>
</dbReference>
<comment type="caution">
    <text evidence="1">The sequence shown here is derived from an EMBL/GenBank/DDBJ whole genome shotgun (WGS) entry which is preliminary data.</text>
</comment>
<reference evidence="1 2" key="1">
    <citation type="submission" date="2021-06" db="EMBL/GenBank/DDBJ databases">
        <authorList>
            <person name="Criscuolo A."/>
        </authorList>
    </citation>
    <scope>NUCLEOTIDE SEQUENCE [LARGE SCALE GENOMIC DNA]</scope>
    <source>
        <strain evidence="2">CIP 111802</strain>
    </source>
</reference>
<organism evidence="1 2">
    <name type="scientific">Paenibacillus allorhizosphaerae</name>
    <dbReference type="NCBI Taxonomy" id="2849866"/>
    <lineage>
        <taxon>Bacteria</taxon>
        <taxon>Bacillati</taxon>
        <taxon>Bacillota</taxon>
        <taxon>Bacilli</taxon>
        <taxon>Bacillales</taxon>
        <taxon>Paenibacillaceae</taxon>
        <taxon>Paenibacillus</taxon>
    </lineage>
</organism>